<keyword evidence="8 10" id="KW-1208">Phospholipid metabolism</keyword>
<dbReference type="Proteomes" id="UP000298030">
    <property type="component" value="Unassembled WGS sequence"/>
</dbReference>
<evidence type="ECO:0000256" key="5">
    <source>
        <dbReference type="ARBA" id="ARBA00022737"/>
    </source>
</evidence>
<comment type="subcellular location">
    <subcellularLocation>
        <location evidence="10">Mitochondrion</location>
    </subcellularLocation>
</comment>
<keyword evidence="10" id="KW-0547">Nucleotide-binding</keyword>
<evidence type="ECO:0000256" key="2">
    <source>
        <dbReference type="ARBA" id="ARBA00010682"/>
    </source>
</evidence>
<gene>
    <name evidence="12" type="ORF">FA13DRAFT_1789015</name>
</gene>
<evidence type="ECO:0000256" key="10">
    <source>
        <dbReference type="RuleBase" id="RU365024"/>
    </source>
</evidence>
<comment type="similarity">
    <text evidence="2 10">Belongs to the CDP-alcohol phosphatidyltransferase class-II family.</text>
</comment>
<evidence type="ECO:0000313" key="12">
    <source>
        <dbReference type="EMBL" id="TEB34603.1"/>
    </source>
</evidence>
<accession>A0A4Y7TK90</accession>
<dbReference type="SMART" id="SM00155">
    <property type="entry name" value="PLDc"/>
    <property type="match status" value="2"/>
</dbReference>
<dbReference type="CDD" id="cd09137">
    <property type="entry name" value="PLDc_PGS1_euk_2"/>
    <property type="match status" value="1"/>
</dbReference>
<evidence type="ECO:0000256" key="3">
    <source>
        <dbReference type="ARBA" id="ARBA00022516"/>
    </source>
</evidence>
<dbReference type="GO" id="GO:0005524">
    <property type="term" value="F:ATP binding"/>
    <property type="evidence" value="ECO:0007669"/>
    <property type="project" value="UniProtKB-KW"/>
</dbReference>
<organism evidence="12 13">
    <name type="scientific">Coprinellus micaceus</name>
    <name type="common">Glistening ink-cap mushroom</name>
    <name type="synonym">Coprinus micaceus</name>
    <dbReference type="NCBI Taxonomy" id="71717"/>
    <lineage>
        <taxon>Eukaryota</taxon>
        <taxon>Fungi</taxon>
        <taxon>Dikarya</taxon>
        <taxon>Basidiomycota</taxon>
        <taxon>Agaricomycotina</taxon>
        <taxon>Agaricomycetes</taxon>
        <taxon>Agaricomycetidae</taxon>
        <taxon>Agaricales</taxon>
        <taxon>Agaricineae</taxon>
        <taxon>Psathyrellaceae</taxon>
        <taxon>Coprinellus</taxon>
    </lineage>
</organism>
<reference evidence="12 13" key="1">
    <citation type="journal article" date="2019" name="Nat. Ecol. Evol.">
        <title>Megaphylogeny resolves global patterns of mushroom evolution.</title>
        <authorList>
            <person name="Varga T."/>
            <person name="Krizsan K."/>
            <person name="Foldi C."/>
            <person name="Dima B."/>
            <person name="Sanchez-Garcia M."/>
            <person name="Sanchez-Ramirez S."/>
            <person name="Szollosi G.J."/>
            <person name="Szarkandi J.G."/>
            <person name="Papp V."/>
            <person name="Albert L."/>
            <person name="Andreopoulos W."/>
            <person name="Angelini C."/>
            <person name="Antonin V."/>
            <person name="Barry K.W."/>
            <person name="Bougher N.L."/>
            <person name="Buchanan P."/>
            <person name="Buyck B."/>
            <person name="Bense V."/>
            <person name="Catcheside P."/>
            <person name="Chovatia M."/>
            <person name="Cooper J."/>
            <person name="Damon W."/>
            <person name="Desjardin D."/>
            <person name="Finy P."/>
            <person name="Geml J."/>
            <person name="Haridas S."/>
            <person name="Hughes K."/>
            <person name="Justo A."/>
            <person name="Karasinski D."/>
            <person name="Kautmanova I."/>
            <person name="Kiss B."/>
            <person name="Kocsube S."/>
            <person name="Kotiranta H."/>
            <person name="LaButti K.M."/>
            <person name="Lechner B.E."/>
            <person name="Liimatainen K."/>
            <person name="Lipzen A."/>
            <person name="Lukacs Z."/>
            <person name="Mihaltcheva S."/>
            <person name="Morgado L.N."/>
            <person name="Niskanen T."/>
            <person name="Noordeloos M.E."/>
            <person name="Ohm R.A."/>
            <person name="Ortiz-Santana B."/>
            <person name="Ovrebo C."/>
            <person name="Racz N."/>
            <person name="Riley R."/>
            <person name="Savchenko A."/>
            <person name="Shiryaev A."/>
            <person name="Soop K."/>
            <person name="Spirin V."/>
            <person name="Szebenyi C."/>
            <person name="Tomsovsky M."/>
            <person name="Tulloss R.E."/>
            <person name="Uehling J."/>
            <person name="Grigoriev I.V."/>
            <person name="Vagvolgyi C."/>
            <person name="Papp T."/>
            <person name="Martin F.M."/>
            <person name="Miettinen O."/>
            <person name="Hibbett D.S."/>
            <person name="Nagy L.G."/>
        </authorList>
    </citation>
    <scope>NUCLEOTIDE SEQUENCE [LARGE SCALE GENOMIC DNA]</scope>
    <source>
        <strain evidence="12 13">FP101781</strain>
    </source>
</reference>
<sequence>MNLTRLQNFRICVSKAYRLHHATQICRGLSSLSHVDPIIRDFTGKMAETRPTICVSPDRIRVLQQPIQFLDTLIDMINRANDRVFISSLYIGSKETRLMTALEHALSSKPNLQVYLHLDLNRSTRPGPSSTASIVLPLLRQFPGRVHVSCFRSPHLRGLMAKVIPPRYNEGWGTWHAKVYGVDNEVMISGANLNKSYFTDRQDRYLHFRESPTLAQYCFDFLKVVSPYTFKLLPAPPTCSHSPHSYQKENYFLSWQNETHPHEIHSAVRDALVEFRSSRVKPDDTSSDEDVLIFPLVQGGQFGIRDEEQAFQLLFQQIVTPKNPSLSRPLLDLTSGYFSLYKPYQNMILSASNMDCRIVAASPQANGFYGSAGLSGRIPEGYTLFEQRFIRAVRHAGRLWKTMSKSPVGGQGVLLSEWSKSGWTYHAKGIWLSPDSKSPPILTLFGSTNLNARSAHLDTELSFLMVLPTEVGEGGDPSSSKAVISLRRALAEEIANIRRNTVDWQGWRRKVRKTTKGFVWLLKGML</sequence>
<dbReference type="UniPathway" id="UPA00084">
    <property type="reaction ID" value="UER00503"/>
</dbReference>
<dbReference type="AlphaFoldDB" id="A0A4Y7TK90"/>
<dbReference type="Gene3D" id="3.30.870.10">
    <property type="entry name" value="Endonuclease Chain A"/>
    <property type="match status" value="2"/>
</dbReference>
<proteinExistence type="inferred from homology"/>
<evidence type="ECO:0000256" key="1">
    <source>
        <dbReference type="ARBA" id="ARBA00005042"/>
    </source>
</evidence>
<dbReference type="GO" id="GO:0008444">
    <property type="term" value="F:CDP-diacylglycerol-glycerol-3-phosphate 3-phosphatidyltransferase activity"/>
    <property type="evidence" value="ECO:0007669"/>
    <property type="project" value="UniProtKB-EC"/>
</dbReference>
<comment type="catalytic activity">
    <reaction evidence="9 10">
        <text>a CDP-1,2-diacyl-sn-glycerol + sn-glycerol 3-phosphate = a 1,2-diacyl-sn-glycero-3-phospho-(1'-sn-glycero-3'-phosphate) + CMP + H(+)</text>
        <dbReference type="Rhea" id="RHEA:12593"/>
        <dbReference type="ChEBI" id="CHEBI:15378"/>
        <dbReference type="ChEBI" id="CHEBI:57597"/>
        <dbReference type="ChEBI" id="CHEBI:58332"/>
        <dbReference type="ChEBI" id="CHEBI:60110"/>
        <dbReference type="ChEBI" id="CHEBI:60377"/>
        <dbReference type="EC" id="2.7.8.5"/>
    </reaction>
</comment>
<evidence type="ECO:0000256" key="4">
    <source>
        <dbReference type="ARBA" id="ARBA00022679"/>
    </source>
</evidence>
<protein>
    <recommendedName>
        <fullName evidence="10">CDP-diacylglycerol--glycerol-3-phosphate 3-phosphatidyltransferase</fullName>
        <ecNumber evidence="10">2.7.8.5</ecNumber>
    </recommendedName>
</protein>
<name>A0A4Y7TK90_COPMI</name>
<dbReference type="PANTHER" id="PTHR12586:SF1">
    <property type="entry name" value="CDP-DIACYLGLYCEROL--GLYCEROL-3-PHOSPHATE 3-PHOSPHATIDYLTRANSFERASE, MITOCHONDRIAL"/>
    <property type="match status" value="1"/>
</dbReference>
<dbReference type="SUPFAM" id="SSF56024">
    <property type="entry name" value="Phospholipase D/nuclease"/>
    <property type="match status" value="1"/>
</dbReference>
<dbReference type="CDD" id="cd09135">
    <property type="entry name" value="PLDc_PGS1_euk_1"/>
    <property type="match status" value="1"/>
</dbReference>
<keyword evidence="4 10" id="KW-0808">Transferase</keyword>
<keyword evidence="7 10" id="KW-0594">Phospholipid biosynthesis</keyword>
<keyword evidence="13" id="KW-1185">Reference proteome</keyword>
<dbReference type="PROSITE" id="PS50035">
    <property type="entry name" value="PLD"/>
    <property type="match status" value="1"/>
</dbReference>
<evidence type="ECO:0000256" key="8">
    <source>
        <dbReference type="ARBA" id="ARBA00023264"/>
    </source>
</evidence>
<dbReference type="InterPro" id="IPR016270">
    <property type="entry name" value="PGS1"/>
</dbReference>
<comment type="function">
    <text evidence="10">Functions in the biosynthesis of the anionic phospholipids phosphatidylglycerol and cardiolipin.</text>
</comment>
<dbReference type="EMBL" id="QPFP01000009">
    <property type="protein sequence ID" value="TEB34603.1"/>
    <property type="molecule type" value="Genomic_DNA"/>
</dbReference>
<feature type="domain" description="PLD phosphodiesterase" evidence="11">
    <location>
        <begin position="176"/>
        <end position="197"/>
    </location>
</feature>
<dbReference type="PANTHER" id="PTHR12586">
    <property type="entry name" value="CDP-DIACYLGLYCEROL--SERINE O-PHOSPHATIDYLTRANSFERASE"/>
    <property type="match status" value="1"/>
</dbReference>
<dbReference type="STRING" id="71717.A0A4Y7TK90"/>
<dbReference type="EC" id="2.7.8.5" evidence="10"/>
<keyword evidence="6 10" id="KW-0443">Lipid metabolism</keyword>
<evidence type="ECO:0000259" key="11">
    <source>
        <dbReference type="PROSITE" id="PS50035"/>
    </source>
</evidence>
<evidence type="ECO:0000313" key="13">
    <source>
        <dbReference type="Proteomes" id="UP000298030"/>
    </source>
</evidence>
<dbReference type="InterPro" id="IPR001736">
    <property type="entry name" value="PLipase_D/transphosphatidylase"/>
</dbReference>
<dbReference type="OrthoDB" id="10250191at2759"/>
<evidence type="ECO:0000256" key="7">
    <source>
        <dbReference type="ARBA" id="ARBA00023209"/>
    </source>
</evidence>
<comment type="caution">
    <text evidence="12">The sequence shown here is derived from an EMBL/GenBank/DDBJ whole genome shotgun (WGS) entry which is preliminary data.</text>
</comment>
<keyword evidence="3 10" id="KW-0444">Lipid biosynthesis</keyword>
<evidence type="ECO:0000256" key="6">
    <source>
        <dbReference type="ARBA" id="ARBA00023098"/>
    </source>
</evidence>
<keyword evidence="10" id="KW-0067">ATP-binding</keyword>
<dbReference type="GO" id="GO:0032049">
    <property type="term" value="P:cardiolipin biosynthetic process"/>
    <property type="evidence" value="ECO:0007669"/>
    <property type="project" value="InterPro"/>
</dbReference>
<keyword evidence="10" id="KW-0496">Mitochondrion</keyword>
<keyword evidence="5" id="KW-0677">Repeat</keyword>
<comment type="pathway">
    <text evidence="1 10">Phospholipid metabolism; phosphatidylglycerol biosynthesis; phosphatidylglycerol from CDP-diacylglycerol: step 1/2.</text>
</comment>
<evidence type="ECO:0000256" key="9">
    <source>
        <dbReference type="ARBA" id="ARBA00048586"/>
    </source>
</evidence>
<dbReference type="GO" id="GO:0005739">
    <property type="term" value="C:mitochondrion"/>
    <property type="evidence" value="ECO:0007669"/>
    <property type="project" value="UniProtKB-SubCell"/>
</dbReference>